<dbReference type="EMBL" id="KQ965733">
    <property type="protein sequence ID" value="KXS21285.1"/>
    <property type="molecule type" value="Genomic_DNA"/>
</dbReference>
<feature type="repeat" description="PPR" evidence="5">
    <location>
        <begin position="328"/>
        <end position="366"/>
    </location>
</feature>
<dbReference type="STRING" id="1344416.A0A139AXW0"/>
<dbReference type="InterPro" id="IPR011990">
    <property type="entry name" value="TPR-like_helical_dom_sf"/>
</dbReference>
<dbReference type="Gene3D" id="1.25.40.10">
    <property type="entry name" value="Tetratricopeptide repeat domain"/>
    <property type="match status" value="1"/>
</dbReference>
<dbReference type="PANTHER" id="PTHR47447">
    <property type="entry name" value="OS03G0856100 PROTEIN"/>
    <property type="match status" value="1"/>
</dbReference>
<dbReference type="OrthoDB" id="185373at2759"/>
<accession>A0A139AXW0</accession>
<dbReference type="GO" id="GO:0003729">
    <property type="term" value="F:mRNA binding"/>
    <property type="evidence" value="ECO:0007669"/>
    <property type="project" value="TreeGrafter"/>
</dbReference>
<dbReference type="InterPro" id="IPR002885">
    <property type="entry name" value="PPR_rpt"/>
</dbReference>
<evidence type="ECO:0000256" key="3">
    <source>
        <dbReference type="ARBA" id="ARBA00044493"/>
    </source>
</evidence>
<evidence type="ECO:0000313" key="8">
    <source>
        <dbReference type="Proteomes" id="UP000070544"/>
    </source>
</evidence>
<dbReference type="GO" id="GO:0042134">
    <property type="term" value="F:rRNA primary transcript binding"/>
    <property type="evidence" value="ECO:0007669"/>
    <property type="project" value="TreeGrafter"/>
</dbReference>
<evidence type="ECO:0000313" key="7">
    <source>
        <dbReference type="EMBL" id="KXS21285.1"/>
    </source>
</evidence>
<keyword evidence="2" id="KW-0677">Repeat</keyword>
<dbReference type="GO" id="GO:0045727">
    <property type="term" value="P:positive regulation of translation"/>
    <property type="evidence" value="ECO:0007669"/>
    <property type="project" value="TreeGrafter"/>
</dbReference>
<feature type="repeat" description="PPR" evidence="5">
    <location>
        <begin position="293"/>
        <end position="327"/>
    </location>
</feature>
<sequence length="449" mass="50599">MPGRFAVSIHSIAGQKQWQMKLLCGRAHRITFLCPRPPTHHSDTDPPQREDLTAALASHFGTPLPLSTRRILVKALVKHDEPEFARTVLSETIAEYGSRHAPDNQETDLGSPLPLPKADPTEPHPHTILHMCTTIAQHTAFPPPHSSHRPDPAKALTLLQLPGSLAIPPDPHLLVAFIETHSELDEYNAALEWYMRFLNPSIMATFGPPPPHALAAVAVACTRGGFPEQAKKYATLHRIVMGRVDVLSTTSIMRAFRAAGMLFEAQEVWNSMVERAADQAERGGEEGNEWVLDVRAWNELLALHMTRGDVKAVRENMRAMRERGVWPDVVSYGALIAVVIRAAGDRAGWKEALDVVHEMERENVQPNSHVLSQVVVAATARDSKEGVRLLKRWREEYRWQPERRLYEDVLHWCAVERARTDRGSDMAVVVERIENVRRWMNEDCEEVNE</sequence>
<dbReference type="Pfam" id="PF01535">
    <property type="entry name" value="PPR"/>
    <property type="match status" value="1"/>
</dbReference>
<evidence type="ECO:0000256" key="4">
    <source>
        <dbReference type="ARBA" id="ARBA00044511"/>
    </source>
</evidence>
<dbReference type="AlphaFoldDB" id="A0A139AXW0"/>
<feature type="region of interest" description="Disordered" evidence="6">
    <location>
        <begin position="96"/>
        <end position="117"/>
    </location>
</feature>
<dbReference type="PROSITE" id="PS51375">
    <property type="entry name" value="PPR"/>
    <property type="match status" value="2"/>
</dbReference>
<dbReference type="Pfam" id="PF13812">
    <property type="entry name" value="PPR_3"/>
    <property type="match status" value="1"/>
</dbReference>
<gene>
    <name evidence="7" type="ORF">M427DRAFT_315543</name>
</gene>
<evidence type="ECO:0008006" key="9">
    <source>
        <dbReference type="Google" id="ProtNLM"/>
    </source>
</evidence>
<evidence type="ECO:0000256" key="6">
    <source>
        <dbReference type="SAM" id="MobiDB-lite"/>
    </source>
</evidence>
<keyword evidence="8" id="KW-1185">Reference proteome</keyword>
<dbReference type="PANTHER" id="PTHR47447:SF12">
    <property type="entry name" value="PENTATRICOPEPTIDE REPEAT-CONTAINING PROTEIN ATP4 HOMOLOG, CHLOROPLASTIC"/>
    <property type="match status" value="1"/>
</dbReference>
<comment type="subunit">
    <text evidence="4">Binds to mitochondrial small subunit 15S rRNA.</text>
</comment>
<reference evidence="7 8" key="1">
    <citation type="journal article" date="2015" name="Genome Biol. Evol.">
        <title>Phylogenomic analyses indicate that early fungi evolved digesting cell walls of algal ancestors of land plants.</title>
        <authorList>
            <person name="Chang Y."/>
            <person name="Wang S."/>
            <person name="Sekimoto S."/>
            <person name="Aerts A.L."/>
            <person name="Choi C."/>
            <person name="Clum A."/>
            <person name="LaButti K.M."/>
            <person name="Lindquist E.A."/>
            <person name="Yee Ngan C."/>
            <person name="Ohm R.A."/>
            <person name="Salamov A.A."/>
            <person name="Grigoriev I.V."/>
            <person name="Spatafora J.W."/>
            <person name="Berbee M.L."/>
        </authorList>
    </citation>
    <scope>NUCLEOTIDE SEQUENCE [LARGE SCALE GENOMIC DNA]</scope>
    <source>
        <strain evidence="7 8">JEL478</strain>
    </source>
</reference>
<proteinExistence type="inferred from homology"/>
<evidence type="ECO:0000256" key="5">
    <source>
        <dbReference type="PROSITE-ProRule" id="PRU00708"/>
    </source>
</evidence>
<name>A0A139AXW0_GONPJ</name>
<protein>
    <recommendedName>
        <fullName evidence="9">Pentacotripeptide-repeat region of PRORP domain-containing protein</fullName>
    </recommendedName>
</protein>
<evidence type="ECO:0000256" key="1">
    <source>
        <dbReference type="ARBA" id="ARBA00006192"/>
    </source>
</evidence>
<organism evidence="7 8">
    <name type="scientific">Gonapodya prolifera (strain JEL478)</name>
    <name type="common">Monoblepharis prolifera</name>
    <dbReference type="NCBI Taxonomy" id="1344416"/>
    <lineage>
        <taxon>Eukaryota</taxon>
        <taxon>Fungi</taxon>
        <taxon>Fungi incertae sedis</taxon>
        <taxon>Chytridiomycota</taxon>
        <taxon>Chytridiomycota incertae sedis</taxon>
        <taxon>Monoblepharidomycetes</taxon>
        <taxon>Monoblepharidales</taxon>
        <taxon>Gonapodyaceae</taxon>
        <taxon>Gonapodya</taxon>
    </lineage>
</organism>
<evidence type="ECO:0000256" key="2">
    <source>
        <dbReference type="ARBA" id="ARBA00022737"/>
    </source>
</evidence>
<dbReference type="Proteomes" id="UP000070544">
    <property type="component" value="Unassembled WGS sequence"/>
</dbReference>
<comment type="similarity">
    <text evidence="1">Belongs to the CCM1 family.</text>
</comment>
<comment type="function">
    <text evidence="3">Regulates mitochondrial small subunit maturation by controlling 15S rRNA 5'-end processing. Localizes to the 5' precursor of the 15S rRNA in a position that is subsequently occupied by mS47 in the mature yeast mtSSU. Uses structure and sequence-specific RNA recognition, binding to a single-stranded region of the precursor and specifically recognizing bases -6 to -1. The exchange of Ccm1 for mS47 is coupled to the irreversible removal of precursor rRNA that is accompanied by conformational changes of the mitoribosomal proteins uS5m and mS26. These conformational changes signal completion of 5'-end rRNA processing through protection of the mature 5'-end of the 15S rRNA and stabilization of mS47. The removal of the 5' precursor together with the dissociation of Ccm1 may be catalyzed by the 5'-3' exoribonuclease Pet127. Involved in the specific removal of group I introns in mitochondrial encoded transcripts.</text>
</comment>